<evidence type="ECO:0000256" key="5">
    <source>
        <dbReference type="ARBA" id="ARBA00022692"/>
    </source>
</evidence>
<evidence type="ECO:0000256" key="1">
    <source>
        <dbReference type="ARBA" id="ARBA00004533"/>
    </source>
</evidence>
<organism evidence="11 12">
    <name type="scientific">Pseudomonas chlororaphis</name>
    <dbReference type="NCBI Taxonomy" id="587753"/>
    <lineage>
        <taxon>Bacteria</taxon>
        <taxon>Pseudomonadati</taxon>
        <taxon>Pseudomonadota</taxon>
        <taxon>Gammaproteobacteria</taxon>
        <taxon>Pseudomonadales</taxon>
        <taxon>Pseudomonadaceae</taxon>
        <taxon>Pseudomonas</taxon>
    </lineage>
</organism>
<evidence type="ECO:0000313" key="12">
    <source>
        <dbReference type="Proteomes" id="UP000035212"/>
    </source>
</evidence>
<keyword evidence="5" id="KW-0812">Transmembrane</keyword>
<dbReference type="Gene3D" id="2.30.30.830">
    <property type="match status" value="1"/>
</dbReference>
<dbReference type="PATRIC" id="fig|587753.11.peg.1222"/>
<evidence type="ECO:0000256" key="2">
    <source>
        <dbReference type="ARBA" id="ARBA00022448"/>
    </source>
</evidence>
<evidence type="ECO:0000259" key="10">
    <source>
        <dbReference type="Pfam" id="PF11356"/>
    </source>
</evidence>
<evidence type="ECO:0000256" key="7">
    <source>
        <dbReference type="ARBA" id="ARBA00022989"/>
    </source>
</evidence>
<keyword evidence="3" id="KW-1003">Cell membrane</keyword>
<dbReference type="GO" id="GO:0005886">
    <property type="term" value="C:plasma membrane"/>
    <property type="evidence" value="ECO:0007669"/>
    <property type="project" value="UniProtKB-SubCell"/>
</dbReference>
<reference evidence="12" key="2">
    <citation type="submission" date="2015-03" db="EMBL/GenBank/DDBJ databases">
        <authorList>
            <person name="Deng P."/>
            <person name="Lu S."/>
        </authorList>
    </citation>
    <scope>NUCLEOTIDE SEQUENCE [LARGE SCALE GENOMIC DNA]</scope>
    <source>
        <strain evidence="12">UFB2</strain>
    </source>
</reference>
<dbReference type="Proteomes" id="UP000035212">
    <property type="component" value="Chromosome"/>
</dbReference>
<proteinExistence type="predicted"/>
<feature type="domain" description="Type II secretion system protein GspC N-terminal" evidence="10">
    <location>
        <begin position="91"/>
        <end position="140"/>
    </location>
</feature>
<protein>
    <recommendedName>
        <fullName evidence="10">Type II secretion system protein GspC N-terminal domain-containing protein</fullName>
    </recommendedName>
</protein>
<keyword evidence="6" id="KW-0653">Protein transport</keyword>
<evidence type="ECO:0000256" key="9">
    <source>
        <dbReference type="SAM" id="MobiDB-lite"/>
    </source>
</evidence>
<sequence length="175" mass="18725">MSLARWAGSRSATALLVLVPLLYAGWLVEREWRFRQALGRDMPVVAAAPATATRGLPNVQAVATVLGLAPEGAHAASAEPMTLQASFVVDQGLSRALLADAAGPRIYQVGERLPGGSVLRRVEPGHVMLWRNGREERLALQPATPPLLRQVAAEPPRQATLPSSQYLRPVAGQTE</sequence>
<evidence type="ECO:0000256" key="8">
    <source>
        <dbReference type="ARBA" id="ARBA00023136"/>
    </source>
</evidence>
<dbReference type="Pfam" id="PF11356">
    <property type="entry name" value="T2SSC"/>
    <property type="match status" value="1"/>
</dbReference>
<gene>
    <name evidence="11" type="ORF">VM99_05950</name>
</gene>
<evidence type="ECO:0000256" key="3">
    <source>
        <dbReference type="ARBA" id="ARBA00022475"/>
    </source>
</evidence>
<name>A0A0G3GDL6_9PSED</name>
<dbReference type="GO" id="GO:0015031">
    <property type="term" value="P:protein transport"/>
    <property type="evidence" value="ECO:0007669"/>
    <property type="project" value="UniProtKB-KW"/>
</dbReference>
<keyword evidence="8" id="KW-0472">Membrane</keyword>
<evidence type="ECO:0000313" key="11">
    <source>
        <dbReference type="EMBL" id="AKJ97622.1"/>
    </source>
</evidence>
<keyword evidence="2" id="KW-0813">Transport</keyword>
<keyword evidence="7" id="KW-1133">Transmembrane helix</keyword>
<comment type="subcellular location">
    <subcellularLocation>
        <location evidence="1">Cell inner membrane</location>
    </subcellularLocation>
</comment>
<dbReference type="AlphaFoldDB" id="A0A0G3GDL6"/>
<evidence type="ECO:0000256" key="6">
    <source>
        <dbReference type="ARBA" id="ARBA00022927"/>
    </source>
</evidence>
<accession>A0A0G3GDL6</accession>
<keyword evidence="4" id="KW-0997">Cell inner membrane</keyword>
<feature type="region of interest" description="Disordered" evidence="9">
    <location>
        <begin position="154"/>
        <end position="175"/>
    </location>
</feature>
<evidence type="ECO:0000256" key="4">
    <source>
        <dbReference type="ARBA" id="ARBA00022519"/>
    </source>
</evidence>
<dbReference type="InterPro" id="IPR024961">
    <property type="entry name" value="T2SS_GspC_N"/>
</dbReference>
<reference evidence="11 12" key="1">
    <citation type="journal article" date="2015" name="Stand. Genomic Sci.">
        <title>Complete genome of Pseudomonas chlororaphis strain UFB2, a soil bacterium with antibacterial activity against bacterial canker pathogen of tomato.</title>
        <authorList>
            <person name="Deng P."/>
            <person name="Wang X."/>
            <person name="Baird S.M."/>
            <person name="Lu S.E."/>
        </authorList>
    </citation>
    <scope>NUCLEOTIDE SEQUENCE [LARGE SCALE GENOMIC DNA]</scope>
    <source>
        <strain evidence="11 12">UFB2</strain>
    </source>
</reference>
<dbReference type="EMBL" id="CP011020">
    <property type="protein sequence ID" value="AKJ97622.1"/>
    <property type="molecule type" value="Genomic_DNA"/>
</dbReference>